<name>A0A199VJM8_ANACO</name>
<evidence type="ECO:0000313" key="6">
    <source>
        <dbReference type="Proteomes" id="UP000092600"/>
    </source>
</evidence>
<evidence type="ECO:0000259" key="4">
    <source>
        <dbReference type="PROSITE" id="PS50089"/>
    </source>
</evidence>
<proteinExistence type="predicted"/>
<dbReference type="Pfam" id="PF17123">
    <property type="entry name" value="zf-RING_11"/>
    <property type="match status" value="1"/>
</dbReference>
<feature type="signal peptide" evidence="3">
    <location>
        <begin position="1"/>
        <end position="25"/>
    </location>
</feature>
<feature type="chain" id="PRO_5008285928" description="RING-type domain-containing protein" evidence="3">
    <location>
        <begin position="26"/>
        <end position="289"/>
    </location>
</feature>
<dbReference type="SMART" id="SM00184">
    <property type="entry name" value="RING"/>
    <property type="match status" value="1"/>
</dbReference>
<dbReference type="CDD" id="cd23114">
    <property type="entry name" value="RING-H2_WAVH2"/>
    <property type="match status" value="1"/>
</dbReference>
<dbReference type="GO" id="GO:0008270">
    <property type="term" value="F:zinc ion binding"/>
    <property type="evidence" value="ECO:0007669"/>
    <property type="project" value="UniProtKB-KW"/>
</dbReference>
<gene>
    <name evidence="5" type="ORF">ACMD2_07441</name>
</gene>
<reference evidence="5 6" key="1">
    <citation type="journal article" date="2016" name="DNA Res.">
        <title>The draft genome of MD-2 pineapple using hybrid error correction of long reads.</title>
        <authorList>
            <person name="Redwan R.M."/>
            <person name="Saidin A."/>
            <person name="Kumar S.V."/>
        </authorList>
    </citation>
    <scope>NUCLEOTIDE SEQUENCE [LARGE SCALE GENOMIC DNA]</scope>
    <source>
        <strain evidence="6">cv. MD2</strain>
        <tissue evidence="5">Leaf</tissue>
    </source>
</reference>
<dbReference type="EMBL" id="LSRQ01001665">
    <property type="protein sequence ID" value="OAY76950.1"/>
    <property type="molecule type" value="Genomic_DNA"/>
</dbReference>
<dbReference type="PROSITE" id="PS50089">
    <property type="entry name" value="ZF_RING_2"/>
    <property type="match status" value="1"/>
</dbReference>
<sequence>MGSRWRKAKLALGLNLCVYVPRSLDDDDGGGDHDASSPTPRRPEEEPSPSSEASTVNSRGALMPTTPIPTSSGLRLSKSGSRSSKKTCAICLASMKPGQGHALFTAECSHTFHFHCIASNVKHGNQVCPVCRAKWKEIPFRGPPSSDSAHGRARVNPLNWAHAQDDGYMNILRRLPRADSSNRQQQHHLMPLFRDASEPCCFDDDEPLDSPSEAAAKESLTSCMKTVEIKAFPEFSEISQSAFEENFTILIHLKAPLAHTSSRAPVDLVTVLDVSGSMAGTKLAPSWHC</sequence>
<evidence type="ECO:0000256" key="3">
    <source>
        <dbReference type="SAM" id="SignalP"/>
    </source>
</evidence>
<protein>
    <recommendedName>
        <fullName evidence="4">RING-type domain-containing protein</fullName>
    </recommendedName>
</protein>
<comment type="caution">
    <text evidence="5">The sequence shown here is derived from an EMBL/GenBank/DDBJ whole genome shotgun (WGS) entry which is preliminary data.</text>
</comment>
<dbReference type="InterPro" id="IPR001841">
    <property type="entry name" value="Znf_RING"/>
</dbReference>
<feature type="region of interest" description="Disordered" evidence="2">
    <location>
        <begin position="23"/>
        <end position="81"/>
    </location>
</feature>
<organism evidence="5 6">
    <name type="scientific">Ananas comosus</name>
    <name type="common">Pineapple</name>
    <name type="synonym">Ananas ananas</name>
    <dbReference type="NCBI Taxonomy" id="4615"/>
    <lineage>
        <taxon>Eukaryota</taxon>
        <taxon>Viridiplantae</taxon>
        <taxon>Streptophyta</taxon>
        <taxon>Embryophyta</taxon>
        <taxon>Tracheophyta</taxon>
        <taxon>Spermatophyta</taxon>
        <taxon>Magnoliopsida</taxon>
        <taxon>Liliopsida</taxon>
        <taxon>Poales</taxon>
        <taxon>Bromeliaceae</taxon>
        <taxon>Bromelioideae</taxon>
        <taxon>Ananas</taxon>
    </lineage>
</organism>
<keyword evidence="1" id="KW-0863">Zinc-finger</keyword>
<dbReference type="Proteomes" id="UP000092600">
    <property type="component" value="Unassembled WGS sequence"/>
</dbReference>
<evidence type="ECO:0000256" key="1">
    <source>
        <dbReference type="PROSITE-ProRule" id="PRU00175"/>
    </source>
</evidence>
<dbReference type="Gene3D" id="3.30.40.10">
    <property type="entry name" value="Zinc/RING finger domain, C3HC4 (zinc finger)"/>
    <property type="match status" value="1"/>
</dbReference>
<evidence type="ECO:0000313" key="5">
    <source>
        <dbReference type="EMBL" id="OAY76950.1"/>
    </source>
</evidence>
<feature type="compositionally biased region" description="Low complexity" evidence="2">
    <location>
        <begin position="71"/>
        <end position="81"/>
    </location>
</feature>
<dbReference type="SUPFAM" id="SSF57850">
    <property type="entry name" value="RING/U-box"/>
    <property type="match status" value="1"/>
</dbReference>
<evidence type="ECO:0000256" key="2">
    <source>
        <dbReference type="SAM" id="MobiDB-lite"/>
    </source>
</evidence>
<feature type="compositionally biased region" description="Basic and acidic residues" evidence="2">
    <location>
        <begin position="30"/>
        <end position="45"/>
    </location>
</feature>
<dbReference type="InterPro" id="IPR051266">
    <property type="entry name" value="CLCR"/>
</dbReference>
<dbReference type="AlphaFoldDB" id="A0A199VJM8"/>
<keyword evidence="1" id="KW-0862">Zinc</keyword>
<keyword evidence="1" id="KW-0479">Metal-binding</keyword>
<dbReference type="InterPro" id="IPR013083">
    <property type="entry name" value="Znf_RING/FYVE/PHD"/>
</dbReference>
<dbReference type="PANTHER" id="PTHR10579">
    <property type="entry name" value="CALCIUM-ACTIVATED CHLORIDE CHANNEL REGULATOR"/>
    <property type="match status" value="1"/>
</dbReference>
<accession>A0A199VJM8</accession>
<dbReference type="STRING" id="4615.A0A199VJM8"/>
<keyword evidence="3" id="KW-0732">Signal</keyword>
<dbReference type="PANTHER" id="PTHR10579:SF43">
    <property type="entry name" value="ZINC FINGER (C3HC4-TYPE RING FINGER) FAMILY PROTEIN"/>
    <property type="match status" value="1"/>
</dbReference>
<feature type="domain" description="RING-type" evidence="4">
    <location>
        <begin position="88"/>
        <end position="132"/>
    </location>
</feature>